<feature type="compositionally biased region" description="Basic and acidic residues" evidence="1">
    <location>
        <begin position="122"/>
        <end position="143"/>
    </location>
</feature>
<dbReference type="AlphaFoldDB" id="A0A7S0RV60"/>
<reference evidence="2" key="1">
    <citation type="submission" date="2021-01" db="EMBL/GenBank/DDBJ databases">
        <authorList>
            <person name="Corre E."/>
            <person name="Pelletier E."/>
            <person name="Niang G."/>
            <person name="Scheremetjew M."/>
            <person name="Finn R."/>
            <person name="Kale V."/>
            <person name="Holt S."/>
            <person name="Cochrane G."/>
            <person name="Meng A."/>
            <person name="Brown T."/>
            <person name="Cohen L."/>
        </authorList>
    </citation>
    <scope>NUCLEOTIDE SEQUENCE</scope>
    <source>
        <strain evidence="2">CCMP722</strain>
    </source>
</reference>
<name>A0A7S0RV60_9CHLO</name>
<accession>A0A7S0RV60</accession>
<feature type="region of interest" description="Disordered" evidence="1">
    <location>
        <begin position="118"/>
        <end position="149"/>
    </location>
</feature>
<feature type="region of interest" description="Disordered" evidence="1">
    <location>
        <begin position="80"/>
        <end position="106"/>
    </location>
</feature>
<proteinExistence type="predicted"/>
<protein>
    <submittedName>
        <fullName evidence="2">Uncharacterized protein</fullName>
    </submittedName>
</protein>
<dbReference type="EMBL" id="HBFA01037379">
    <property type="protein sequence ID" value="CAD8688541.1"/>
    <property type="molecule type" value="Transcribed_RNA"/>
</dbReference>
<gene>
    <name evidence="2" type="ORF">POBO1169_LOCUS18678</name>
</gene>
<sequence>MGSDGTIKLRYNHYNEAFTCADGLLKWADVDDAYAISFVFQGDFQKAVIGPDGTKMEQCEDGFKGLVDGVQYELEVVEDEEAGVGNPELTREYAPPSTSANQCPLHRNAKAKELTNQLKGLSADELRSQTERSKQLKEARDLEELLYSG</sequence>
<organism evidence="2">
    <name type="scientific">Pyramimonas obovata</name>
    <dbReference type="NCBI Taxonomy" id="1411642"/>
    <lineage>
        <taxon>Eukaryota</taxon>
        <taxon>Viridiplantae</taxon>
        <taxon>Chlorophyta</taxon>
        <taxon>Pyramimonadophyceae</taxon>
        <taxon>Pyramimonadales</taxon>
        <taxon>Pyramimonadaceae</taxon>
        <taxon>Pyramimonas</taxon>
        <taxon>Pyramimonas incertae sedis</taxon>
    </lineage>
</organism>
<evidence type="ECO:0000313" key="2">
    <source>
        <dbReference type="EMBL" id="CAD8688541.1"/>
    </source>
</evidence>
<evidence type="ECO:0000256" key="1">
    <source>
        <dbReference type="SAM" id="MobiDB-lite"/>
    </source>
</evidence>